<reference evidence="3" key="1">
    <citation type="submission" date="2025-08" db="UniProtKB">
        <authorList>
            <consortium name="RefSeq"/>
        </authorList>
    </citation>
    <scope>IDENTIFICATION</scope>
</reference>
<gene>
    <name evidence="3" type="primary">LOC105367710</name>
</gene>
<keyword evidence="2" id="KW-1185">Reference proteome</keyword>
<evidence type="ECO:0000313" key="3">
    <source>
        <dbReference type="RefSeq" id="XP_011504780.1"/>
    </source>
</evidence>
<proteinExistence type="predicted"/>
<evidence type="ECO:0000313" key="2">
    <source>
        <dbReference type="Proteomes" id="UP000695007"/>
    </source>
</evidence>
<sequence>MSRTVNYGKSAFGNFLYLCLNLWLMFMATAASSIECDPKKCKGPIQHYHELRCEPIYKKPSDCCAVSYNCSHLSERSPYNCYVNGHVYNIGDKLKDEDRNNPCDIDCNCVKGFKDVATFTCAAIDCSIMRIKEGCYFKRKPGTCCDGEQICPEISEERTKCEIDGRTYLDGEPFYPSEKPELVCQCSKGYKGEYVAPFCEHISCGTELLRTLEIRENCAPVFYHSQIPQTSCTYGYRCQNYNDTVIHRITKISSNNVSEELTSEKLSSNKMCKFGNLTMEIGDELNQATDYSSVCVRCVCEVPPTPTCQRLPDNECDVTNHPLF</sequence>
<name>A0AAJ6YUS2_9HYME</name>
<feature type="signal peptide" evidence="1">
    <location>
        <begin position="1"/>
        <end position="31"/>
    </location>
</feature>
<evidence type="ECO:0000256" key="1">
    <source>
        <dbReference type="SAM" id="SignalP"/>
    </source>
</evidence>
<dbReference type="KEGG" id="csol:105367710"/>
<accession>A0AAJ6YUS2</accession>
<dbReference type="Proteomes" id="UP000695007">
    <property type="component" value="Unplaced"/>
</dbReference>
<feature type="chain" id="PRO_5042605383" evidence="1">
    <location>
        <begin position="32"/>
        <end position="324"/>
    </location>
</feature>
<dbReference type="RefSeq" id="XP_011504780.1">
    <property type="nucleotide sequence ID" value="XM_011506478.1"/>
</dbReference>
<keyword evidence="1" id="KW-0732">Signal</keyword>
<dbReference type="GeneID" id="105367710"/>
<dbReference type="AlphaFoldDB" id="A0AAJ6YUS2"/>
<organism evidence="2 3">
    <name type="scientific">Ceratosolen solmsi marchali</name>
    <dbReference type="NCBI Taxonomy" id="326594"/>
    <lineage>
        <taxon>Eukaryota</taxon>
        <taxon>Metazoa</taxon>
        <taxon>Ecdysozoa</taxon>
        <taxon>Arthropoda</taxon>
        <taxon>Hexapoda</taxon>
        <taxon>Insecta</taxon>
        <taxon>Pterygota</taxon>
        <taxon>Neoptera</taxon>
        <taxon>Endopterygota</taxon>
        <taxon>Hymenoptera</taxon>
        <taxon>Apocrita</taxon>
        <taxon>Proctotrupomorpha</taxon>
        <taxon>Chalcidoidea</taxon>
        <taxon>Agaonidae</taxon>
        <taxon>Agaoninae</taxon>
        <taxon>Ceratosolen</taxon>
    </lineage>
</organism>
<protein>
    <submittedName>
        <fullName evidence="3">Kielin/chordin-like protein</fullName>
    </submittedName>
</protein>